<feature type="region of interest" description="Disordered" evidence="4">
    <location>
        <begin position="1"/>
        <end position="122"/>
    </location>
</feature>
<evidence type="ECO:0000313" key="6">
    <source>
        <dbReference type="EMBL" id="KTB37160.1"/>
    </source>
</evidence>
<evidence type="ECO:0000259" key="5">
    <source>
        <dbReference type="Pfam" id="PF23798"/>
    </source>
</evidence>
<feature type="compositionally biased region" description="Basic residues" evidence="4">
    <location>
        <begin position="108"/>
        <end position="122"/>
    </location>
</feature>
<dbReference type="InterPro" id="IPR036322">
    <property type="entry name" value="WD40_repeat_dom_sf"/>
</dbReference>
<feature type="compositionally biased region" description="Polar residues" evidence="4">
    <location>
        <begin position="346"/>
        <end position="356"/>
    </location>
</feature>
<feature type="compositionally biased region" description="Basic and acidic residues" evidence="4">
    <location>
        <begin position="333"/>
        <end position="345"/>
    </location>
</feature>
<dbReference type="PANTHER" id="PTHR19848">
    <property type="entry name" value="WD40 REPEAT PROTEIN"/>
    <property type="match status" value="1"/>
</dbReference>
<feature type="compositionally biased region" description="Polar residues" evidence="4">
    <location>
        <begin position="380"/>
        <end position="401"/>
    </location>
</feature>
<dbReference type="EMBL" id="LATX01001869">
    <property type="protein sequence ID" value="KTB37160.1"/>
    <property type="molecule type" value="Genomic_DNA"/>
</dbReference>
<gene>
    <name evidence="6" type="ORF">WG66_10330</name>
</gene>
<feature type="compositionally biased region" description="Acidic residues" evidence="4">
    <location>
        <begin position="1"/>
        <end position="64"/>
    </location>
</feature>
<protein>
    <recommendedName>
        <fullName evidence="5">Transcription factor spt8 beta-propeller domain-containing protein</fullName>
    </recommendedName>
</protein>
<dbReference type="InterPro" id="IPR001680">
    <property type="entry name" value="WD40_rpt"/>
</dbReference>
<feature type="repeat" description="WD" evidence="3">
    <location>
        <begin position="263"/>
        <end position="304"/>
    </location>
</feature>
<comment type="caution">
    <text evidence="6">The sequence shown here is derived from an EMBL/GenBank/DDBJ whole genome shotgun (WGS) entry which is preliminary data.</text>
</comment>
<dbReference type="Gene3D" id="2.130.10.10">
    <property type="entry name" value="YVTN repeat-like/Quinoprotein amine dehydrogenase"/>
    <property type="match status" value="2"/>
</dbReference>
<keyword evidence="2" id="KW-0677">Repeat</keyword>
<sequence length="605" mass="65970">MAPSESEDDLFDDVEDEEEEPEREIEEELPIDVAVDDATEGDDEDLSEDSEDESNDDDDDEDAGNEISNEQLVAELQVEMAKQISRASSSESQSQQSKESKAPSPAPLRRRRSPSPASVRRKNLRLKAVPRTFIVEAICALPHPVPTHSLAASQCMTHLLTGSDDGYIRDYDIFTALNSKNFLSAPQRHHSGVVEGIMKAGQIRFWWENPALPPVGMEAERSLAPVYSLAVHSDALWALAGTDTGPINLFTVRHEPGRLCHTFTGHRGPVSAMSMDHDEQGFFSAGWDGDAILWDLNTGQVVRNFTAHGSQLTAVAVRPTDAVYTETGSPVETHAELNETTEDRTAPNQAQSSNPQADIDAKSDASHDSLFDDDDGDGNAPTNASKNGSASKHQSTSQRNTVPVPKGAPPLLDSERYKTFSPDILMTAAIDGQVMLWDKRVNSTGTGVGRLWISDKTPPWCLSACWSADGNQIYAGRRNGAVEVYDMRQLGRSGPTSTPRLLKTLRNPQSSGVVSCVVAFPDNRHIACASIDNIRLWNVADAVEADASGRTKSTQFKIIPGHHGGYISQMLVDPGARFLISASSNRGWHGDSTKTVFIHDIKHIR</sequence>
<name>A0A0W0FLJ0_MONRR</name>
<dbReference type="InterPro" id="IPR057544">
    <property type="entry name" value="Beta-prop_SPT8"/>
</dbReference>
<keyword evidence="1 3" id="KW-0853">WD repeat</keyword>
<reference evidence="6 7" key="1">
    <citation type="submission" date="2015-12" db="EMBL/GenBank/DDBJ databases">
        <title>Draft genome sequence of Moniliophthora roreri, the causal agent of frosty pod rot of cacao.</title>
        <authorList>
            <person name="Aime M.C."/>
            <person name="Diaz-Valderrama J.R."/>
            <person name="Kijpornyongpan T."/>
            <person name="Phillips-Mora W."/>
        </authorList>
    </citation>
    <scope>NUCLEOTIDE SEQUENCE [LARGE SCALE GENOMIC DNA]</scope>
    <source>
        <strain evidence="6 7">MCA 2952</strain>
    </source>
</reference>
<organism evidence="6 7">
    <name type="scientific">Moniliophthora roreri</name>
    <name type="common">Frosty pod rot fungus</name>
    <name type="synonym">Monilia roreri</name>
    <dbReference type="NCBI Taxonomy" id="221103"/>
    <lineage>
        <taxon>Eukaryota</taxon>
        <taxon>Fungi</taxon>
        <taxon>Dikarya</taxon>
        <taxon>Basidiomycota</taxon>
        <taxon>Agaricomycotina</taxon>
        <taxon>Agaricomycetes</taxon>
        <taxon>Agaricomycetidae</taxon>
        <taxon>Agaricales</taxon>
        <taxon>Marasmiineae</taxon>
        <taxon>Marasmiaceae</taxon>
        <taxon>Moniliophthora</taxon>
    </lineage>
</organism>
<dbReference type="Pfam" id="PF23798">
    <property type="entry name" value="Beta-prop_SPT8"/>
    <property type="match status" value="1"/>
</dbReference>
<feature type="compositionally biased region" description="Low complexity" evidence="4">
    <location>
        <begin position="87"/>
        <end position="97"/>
    </location>
</feature>
<evidence type="ECO:0000256" key="2">
    <source>
        <dbReference type="ARBA" id="ARBA00022737"/>
    </source>
</evidence>
<feature type="region of interest" description="Disordered" evidence="4">
    <location>
        <begin position="328"/>
        <end position="415"/>
    </location>
</feature>
<dbReference type="eggNOG" id="ENOG502QS8F">
    <property type="taxonomic scope" value="Eukaryota"/>
</dbReference>
<accession>A0A0W0FLJ0</accession>
<dbReference type="SUPFAM" id="SSF50978">
    <property type="entry name" value="WD40 repeat-like"/>
    <property type="match status" value="1"/>
</dbReference>
<evidence type="ECO:0000256" key="4">
    <source>
        <dbReference type="SAM" id="MobiDB-lite"/>
    </source>
</evidence>
<dbReference type="InterPro" id="IPR015943">
    <property type="entry name" value="WD40/YVTN_repeat-like_dom_sf"/>
</dbReference>
<dbReference type="SMART" id="SM00320">
    <property type="entry name" value="WD40"/>
    <property type="match status" value="7"/>
</dbReference>
<evidence type="ECO:0000256" key="1">
    <source>
        <dbReference type="ARBA" id="ARBA00022574"/>
    </source>
</evidence>
<evidence type="ECO:0000256" key="3">
    <source>
        <dbReference type="PROSITE-ProRule" id="PRU00221"/>
    </source>
</evidence>
<proteinExistence type="predicted"/>
<feature type="domain" description="Transcription factor spt8 beta-propeller" evidence="5">
    <location>
        <begin position="139"/>
        <end position="601"/>
    </location>
</feature>
<dbReference type="Proteomes" id="UP000054988">
    <property type="component" value="Unassembled WGS sequence"/>
</dbReference>
<feature type="compositionally biased region" description="Basic and acidic residues" evidence="4">
    <location>
        <begin position="359"/>
        <end position="370"/>
    </location>
</feature>
<dbReference type="PROSITE" id="PS50294">
    <property type="entry name" value="WD_REPEATS_REGION"/>
    <property type="match status" value="1"/>
</dbReference>
<evidence type="ECO:0000313" key="7">
    <source>
        <dbReference type="Proteomes" id="UP000054988"/>
    </source>
</evidence>
<dbReference type="PANTHER" id="PTHR19848:SF8">
    <property type="entry name" value="F-BOX AND WD REPEAT DOMAIN CONTAINING 7"/>
    <property type="match status" value="1"/>
</dbReference>
<dbReference type="PROSITE" id="PS50082">
    <property type="entry name" value="WD_REPEATS_2"/>
    <property type="match status" value="1"/>
</dbReference>
<dbReference type="AlphaFoldDB" id="A0A0W0FLJ0"/>